<name>A0A1J0VH08_9GAMM</name>
<dbReference type="EMBL" id="CP018139">
    <property type="protein sequence ID" value="APE31323.1"/>
    <property type="molecule type" value="Genomic_DNA"/>
</dbReference>
<protein>
    <submittedName>
        <fullName evidence="2">Alkaline phosphatase</fullName>
    </submittedName>
</protein>
<proteinExistence type="predicted"/>
<keyword evidence="1" id="KW-0732">Signal</keyword>
<reference evidence="3" key="1">
    <citation type="submission" date="2016-11" db="EMBL/GenBank/DDBJ databases">
        <title>Halolamina sediminis sp. nov., an extremely halophilic archaeon isolated from solar salt.</title>
        <authorList>
            <person name="Koh H.-W."/>
            <person name="Rani S."/>
            <person name="Park S.-J."/>
        </authorList>
    </citation>
    <scope>NUCLEOTIDE SEQUENCE [LARGE SCALE GENOMIC DNA]</scope>
    <source>
        <strain evidence="3">Hb3</strain>
    </source>
</reference>
<organism evidence="2 3">
    <name type="scientific">Halomonas aestuarii</name>
    <dbReference type="NCBI Taxonomy" id="1897729"/>
    <lineage>
        <taxon>Bacteria</taxon>
        <taxon>Pseudomonadati</taxon>
        <taxon>Pseudomonadota</taxon>
        <taxon>Gammaproteobacteria</taxon>
        <taxon>Oceanospirillales</taxon>
        <taxon>Halomonadaceae</taxon>
        <taxon>Halomonas</taxon>
    </lineage>
</organism>
<dbReference type="Pfam" id="PF05787">
    <property type="entry name" value="PhoX"/>
    <property type="match status" value="1"/>
</dbReference>
<feature type="chain" id="PRO_5013244157" evidence="1">
    <location>
        <begin position="40"/>
        <end position="634"/>
    </location>
</feature>
<dbReference type="PANTHER" id="PTHR35399:SF2">
    <property type="entry name" value="DUF839 DOMAIN-CONTAINING PROTEIN"/>
    <property type="match status" value="1"/>
</dbReference>
<keyword evidence="3" id="KW-1185">Reference proteome</keyword>
<evidence type="ECO:0000256" key="1">
    <source>
        <dbReference type="SAM" id="SignalP"/>
    </source>
</evidence>
<dbReference type="InterPro" id="IPR006311">
    <property type="entry name" value="TAT_signal"/>
</dbReference>
<evidence type="ECO:0000313" key="3">
    <source>
        <dbReference type="Proteomes" id="UP000181985"/>
    </source>
</evidence>
<accession>A0A1J0VH08</accession>
<dbReference type="RefSeq" id="WP_071944337.1">
    <property type="nucleotide sequence ID" value="NZ_CP018139.1"/>
</dbReference>
<dbReference type="Proteomes" id="UP000181985">
    <property type="component" value="Chromosome"/>
</dbReference>
<evidence type="ECO:0000313" key="2">
    <source>
        <dbReference type="EMBL" id="APE31323.1"/>
    </source>
</evidence>
<dbReference type="PANTHER" id="PTHR35399">
    <property type="entry name" value="SLR8030 PROTEIN"/>
    <property type="match status" value="1"/>
</dbReference>
<gene>
    <name evidence="2" type="ORF">BOX17_10415</name>
</gene>
<dbReference type="KEGG" id="hsi:BOX17_10415"/>
<dbReference type="PROSITE" id="PS51318">
    <property type="entry name" value="TAT"/>
    <property type="match status" value="1"/>
</dbReference>
<dbReference type="OrthoDB" id="9801383at2"/>
<sequence>MTQSVDTNRRRLLGFMAGAPLLPLAGGLASLGASGSALAASQATLASVNFLPMPAPSLSHPAAMATTTIGSAMQLKMSDGTSRQVKLAYHPFFITGDRLPDGQGGSLVAGGYYDIDNQPIRDPSADNRQFFSDCPDGTSLLTVENAQVDGVYGNPVFAVVQFEYTSRNGADEAMYGQLPSPIAVLTLDQNPETGELTLVKYHNVDTSAVDGLWITCGASLSPWGTHLSSEEYEPDASAPDDTFRSFCTHLFGDESRGNPYHYGHLPEVTVNPDGSGTIAKHYNLGRISHELIQVMPDERTVLMGDDATNGGLFMFVADRPRDLSSGTLYVGKWTQVSGEGPGAGDIGWICLGHASSAEIKTMIDDGIQAADIMDIRTEDPEDDGFTRIPFSGRVNWVKLKPGMEKAAAFLETHRYAALVGGSMGFTKMEGTTVNAADKKAYSAMSYIYKTMTDGSNEIHVEGPTAGAVYEHTLRGGQHDSDGQPIDSEWVSVHMAAPPNLFGEDLAEPDALGNTAHAERIANPDNIKFSEALRTLFIGEDSGNHVNNFLWAYHVDSGELTRLLSCPAGAESTGLQAVDAINGWTYIMSNFQHPGDWASPLHDKVRETLDPYVRANYKDRHGAAVGYITGMPKLG</sequence>
<dbReference type="InterPro" id="IPR008557">
    <property type="entry name" value="PhoX"/>
</dbReference>
<feature type="signal peptide" evidence="1">
    <location>
        <begin position="1"/>
        <end position="39"/>
    </location>
</feature>
<dbReference type="AlphaFoldDB" id="A0A1J0VH08"/>